<keyword evidence="12" id="KW-1185">Reference proteome</keyword>
<feature type="region of interest" description="Disordered" evidence="9">
    <location>
        <begin position="118"/>
        <end position="157"/>
    </location>
</feature>
<keyword evidence="5" id="KW-0597">Phosphoprotein</keyword>
<evidence type="ECO:0000256" key="9">
    <source>
        <dbReference type="SAM" id="MobiDB-lite"/>
    </source>
</evidence>
<organism evidence="11 12">
    <name type="scientific">Oncorhynchus mykiss</name>
    <name type="common">Rainbow trout</name>
    <name type="synonym">Salmo gairdneri</name>
    <dbReference type="NCBI Taxonomy" id="8022"/>
    <lineage>
        <taxon>Eukaryota</taxon>
        <taxon>Metazoa</taxon>
        <taxon>Chordata</taxon>
        <taxon>Craniata</taxon>
        <taxon>Vertebrata</taxon>
        <taxon>Euteleostomi</taxon>
        <taxon>Actinopterygii</taxon>
        <taxon>Neopterygii</taxon>
        <taxon>Teleostei</taxon>
        <taxon>Protacanthopterygii</taxon>
        <taxon>Salmoniformes</taxon>
        <taxon>Salmonidae</taxon>
        <taxon>Salmoninae</taxon>
        <taxon>Oncorhynchus</taxon>
    </lineage>
</organism>
<sequence>FSPLLPCRFSNKANSSILSKDHPPDKKPKSDKPAVSSSHEFDPTGLVQRCVIIQKDENGFGLTVSGDNPVFVQLVKEGKVNGTLVTHSNHVEVVKLIKSGSYVALTVLGRPPGLPQIPLSESEAKLGFPGPQAGSSPVSSPSAPGQPTGERPYSPHDRITSPLPIWAMKEEYSRNPTPKLLKDIQEAKKHIPQLQWQLSKATGGAQVTCIPPKYFFFFFILYSVLRSFAPASPESLCQRDMLSYHSPKSTPRDSFNSCHSPDPEDTPDLDSLSPSAVNSPSSRFVSQIIGAEDDYFDSDQEQVNGQCSCFQSMELLKSRPAHLAAFLHHVVSQFDPAPLLCYLFADLCKQTNSKETRRVFMDFHNFFIDRGANLKVAVPESISSDLDRRRTELIPEEQNRQLVQMMQDTLLPDIQRNLEDFRSKRSMGLTLAEGELARLDTERVRDRVALERERSCAENIITKIEDVLLVATLTAFTTMQYVILAYMKRLGVKVKEPRGLEFKRVRLNFLPKIKKSVKTEKEGGEEKVKRTRFPSILGPPRRPSRVDPTSSESVCVINNTGFHLLYNVTDLSVSLSLSSVLTPNSAFLKLSEGLGDLDSLQYTPNTHFDYSLSPYSLDQLQEEDRESRLDGLGSTEVQSEDDQGGTDSEHDPLNWQQLVGREVLAGLGAHEIKRQEVINELFYTERAHLRMLKVLDNIFYQKLTREAILPPADIKNIFTNLGDIVQLHVLISEQMATIRKRNETSVIDQIGDDLLSWFSGGEEEKIKQAVGTFCSNQPFALELIKSRQKKDSRFTSFMQEAESNRLCRRLQLKDIIPVEMQRLTKYPLLLENIAKYTDDTMEKDKVKKAGDCCRKILNHVNQAVKESENKQRLEDYQRRLDLSSLKQTENPMITELKNLDLTKKKMIHEGPLSWKVNKDKTIELYTLLLEDILVLLQKQDERLVLKCHSKNLSGTADTKHIFSPIIKLNAVLVRSVATDNKSFFVLSMSDNGAQIYELMAQTILFGGESINLESHRLLHWSNRICPLSPLVSALKQVLVTQLMSQEDGERAGRSSSGGGRLLRTTSLRTPVDSRARVAVQKGSGMCTQASHPEDPAQDLVSGDTGFFESPEDYAGYLVLEGYGGSGESSTDDDLQATGKQLSASRGCGAGDSGISLRFSSASQAGSISSFSRQVLSHLRNLQTNLNHLKVRTRGWVG</sequence>
<dbReference type="SUPFAM" id="SSF50729">
    <property type="entry name" value="PH domain-like"/>
    <property type="match status" value="1"/>
</dbReference>
<dbReference type="GO" id="GO:0005085">
    <property type="term" value="F:guanyl-nucleotide exchange factor activity"/>
    <property type="evidence" value="ECO:0007669"/>
    <property type="project" value="UniProtKB-KW"/>
</dbReference>
<evidence type="ECO:0000313" key="11">
    <source>
        <dbReference type="Ensembl" id="ENSOMYP00000104802.2"/>
    </source>
</evidence>
<reference evidence="11" key="2">
    <citation type="submission" date="2025-08" db="UniProtKB">
        <authorList>
            <consortium name="Ensembl"/>
        </authorList>
    </citation>
    <scope>IDENTIFICATION</scope>
</reference>
<evidence type="ECO:0000259" key="10">
    <source>
        <dbReference type="PROSITE" id="PS50010"/>
    </source>
</evidence>
<dbReference type="SUPFAM" id="SSF48065">
    <property type="entry name" value="DBL homology domain (DH-domain)"/>
    <property type="match status" value="1"/>
</dbReference>
<dbReference type="GO" id="GO:0001664">
    <property type="term" value="F:G protein-coupled receptor binding"/>
    <property type="evidence" value="ECO:0007669"/>
    <property type="project" value="TreeGrafter"/>
</dbReference>
<feature type="compositionally biased region" description="Low complexity" evidence="9">
    <location>
        <begin position="271"/>
        <end position="280"/>
    </location>
</feature>
<dbReference type="Proteomes" id="UP000694395">
    <property type="component" value="Chromosome 27"/>
</dbReference>
<accession>A0A8C7WJ67</accession>
<feature type="compositionally biased region" description="Low complexity" evidence="9">
    <location>
        <begin position="129"/>
        <end position="147"/>
    </location>
</feature>
<comment type="subcellular location">
    <subcellularLocation>
        <location evidence="2">Cytoplasm</location>
    </subcellularLocation>
    <subcellularLocation>
        <location evidence="1">Membrane</location>
    </subcellularLocation>
</comment>
<evidence type="ECO:0000256" key="1">
    <source>
        <dbReference type="ARBA" id="ARBA00004370"/>
    </source>
</evidence>
<dbReference type="PANTHER" id="PTHR45872:SF3">
    <property type="entry name" value="RHO GUANINE NUCLEOTIDE EXCHANGE FACTOR 12"/>
    <property type="match status" value="1"/>
</dbReference>
<dbReference type="InterPro" id="IPR036305">
    <property type="entry name" value="RGS_sf"/>
</dbReference>
<feature type="domain" description="DH" evidence="10">
    <location>
        <begin position="673"/>
        <end position="863"/>
    </location>
</feature>
<dbReference type="GO" id="GO:0035556">
    <property type="term" value="P:intracellular signal transduction"/>
    <property type="evidence" value="ECO:0007669"/>
    <property type="project" value="InterPro"/>
</dbReference>
<evidence type="ECO:0000256" key="3">
    <source>
        <dbReference type="ARBA" id="ARBA00022468"/>
    </source>
</evidence>
<dbReference type="Gene3D" id="2.30.29.30">
    <property type="entry name" value="Pleckstrin-homology domain (PH domain)/Phosphotyrosine-binding domain (PTB)"/>
    <property type="match status" value="1"/>
</dbReference>
<gene>
    <name evidence="11" type="primary">LOC110507382</name>
</gene>
<feature type="region of interest" description="Disordered" evidence="9">
    <location>
        <begin position="1045"/>
        <end position="1065"/>
    </location>
</feature>
<evidence type="ECO:0000256" key="4">
    <source>
        <dbReference type="ARBA" id="ARBA00022490"/>
    </source>
</evidence>
<dbReference type="InterPro" id="IPR000219">
    <property type="entry name" value="DH_dom"/>
</dbReference>
<dbReference type="PROSITE" id="PS00741">
    <property type="entry name" value="DH_1"/>
    <property type="match status" value="1"/>
</dbReference>
<dbReference type="Gene3D" id="2.30.42.10">
    <property type="match status" value="1"/>
</dbReference>
<dbReference type="GeneTree" id="ENSGT00940000157662"/>
<dbReference type="Pfam" id="PF17838">
    <property type="entry name" value="PH_16"/>
    <property type="match status" value="1"/>
</dbReference>
<dbReference type="InterPro" id="IPR035899">
    <property type="entry name" value="DBL_dom_sf"/>
</dbReference>
<evidence type="ECO:0000256" key="5">
    <source>
        <dbReference type="ARBA" id="ARBA00022553"/>
    </source>
</evidence>
<dbReference type="Gene3D" id="1.20.900.10">
    <property type="entry name" value="Dbl homology (DH) domain"/>
    <property type="match status" value="1"/>
</dbReference>
<dbReference type="PROSITE" id="PS50010">
    <property type="entry name" value="DH_2"/>
    <property type="match status" value="1"/>
</dbReference>
<evidence type="ECO:0000256" key="6">
    <source>
        <dbReference type="ARBA" id="ARBA00022658"/>
    </source>
</evidence>
<dbReference type="Pfam" id="PF09128">
    <property type="entry name" value="RGS-like"/>
    <property type="match status" value="1"/>
</dbReference>
<name>A0A8C7WJ67_ONCMY</name>
<dbReference type="InterPro" id="IPR011993">
    <property type="entry name" value="PH-like_dom_sf"/>
</dbReference>
<feature type="region of interest" description="Disordered" evidence="9">
    <location>
        <begin position="248"/>
        <end position="280"/>
    </location>
</feature>
<dbReference type="InterPro" id="IPR044926">
    <property type="entry name" value="RGS_subdomain_2"/>
</dbReference>
<evidence type="ECO:0000256" key="8">
    <source>
        <dbReference type="ARBA" id="ARBA00023136"/>
    </source>
</evidence>
<dbReference type="GO" id="GO:0005096">
    <property type="term" value="F:GTPase activator activity"/>
    <property type="evidence" value="ECO:0007669"/>
    <property type="project" value="UniProtKB-KW"/>
</dbReference>
<dbReference type="GO" id="GO:0016020">
    <property type="term" value="C:membrane"/>
    <property type="evidence" value="ECO:0007669"/>
    <property type="project" value="UniProtKB-SubCell"/>
</dbReference>
<dbReference type="InterPro" id="IPR036034">
    <property type="entry name" value="PDZ_sf"/>
</dbReference>
<keyword evidence="7" id="KW-0175">Coiled coil</keyword>
<evidence type="ECO:0000256" key="2">
    <source>
        <dbReference type="ARBA" id="ARBA00004496"/>
    </source>
</evidence>
<keyword evidence="4" id="KW-0963">Cytoplasm</keyword>
<evidence type="ECO:0000313" key="12">
    <source>
        <dbReference type="Proteomes" id="UP000694395"/>
    </source>
</evidence>
<protein>
    <submittedName>
        <fullName evidence="11">Rho guanine nucleotide exchange factor 12</fullName>
    </submittedName>
</protein>
<reference evidence="11" key="1">
    <citation type="submission" date="2020-07" db="EMBL/GenBank/DDBJ databases">
        <title>A long reads based de novo assembly of the rainbow trout Arlee double haploid line genome.</title>
        <authorList>
            <person name="Gao G."/>
            <person name="Palti Y."/>
        </authorList>
    </citation>
    <scope>NUCLEOTIDE SEQUENCE [LARGE SCALE GENOMIC DNA]</scope>
</reference>
<proteinExistence type="predicted"/>
<dbReference type="FunFam" id="2.30.29.30:FF:000072">
    <property type="entry name" value="Rho guanine nucleotide exchange factor 1"/>
    <property type="match status" value="1"/>
</dbReference>
<dbReference type="SUPFAM" id="SSF50156">
    <property type="entry name" value="PDZ domain-like"/>
    <property type="match status" value="1"/>
</dbReference>
<feature type="region of interest" description="Disordered" evidence="9">
    <location>
        <begin position="623"/>
        <end position="652"/>
    </location>
</feature>
<reference evidence="11" key="3">
    <citation type="submission" date="2025-09" db="UniProtKB">
        <authorList>
            <consortium name="Ensembl"/>
        </authorList>
    </citation>
    <scope>IDENTIFICATION</scope>
</reference>
<keyword evidence="6" id="KW-0344">Guanine-nucleotide releasing factor</keyword>
<dbReference type="InterPro" id="IPR015212">
    <property type="entry name" value="RGS-like_dom"/>
</dbReference>
<dbReference type="InterPro" id="IPR001331">
    <property type="entry name" value="GDS_CDC24_CS"/>
</dbReference>
<dbReference type="PANTHER" id="PTHR45872">
    <property type="entry name" value="RHO GUANINE NUCLEOTIDE EXCHANGE FACTOR 2, ISOFORM D"/>
    <property type="match status" value="1"/>
</dbReference>
<dbReference type="GO" id="GO:0005737">
    <property type="term" value="C:cytoplasm"/>
    <property type="evidence" value="ECO:0007669"/>
    <property type="project" value="UniProtKB-SubCell"/>
</dbReference>
<evidence type="ECO:0000256" key="7">
    <source>
        <dbReference type="ARBA" id="ARBA00023054"/>
    </source>
</evidence>
<dbReference type="SMART" id="SM00325">
    <property type="entry name" value="RhoGEF"/>
    <property type="match status" value="1"/>
</dbReference>
<dbReference type="CDD" id="cd00160">
    <property type="entry name" value="RhoGEF"/>
    <property type="match status" value="1"/>
</dbReference>
<dbReference type="InterPro" id="IPR041020">
    <property type="entry name" value="PH_16"/>
</dbReference>
<dbReference type="AlphaFoldDB" id="A0A8C7WJ67"/>
<feature type="compositionally biased region" description="Polar residues" evidence="9">
    <location>
        <begin position="248"/>
        <end position="259"/>
    </location>
</feature>
<dbReference type="Pfam" id="PF00621">
    <property type="entry name" value="RhoGEF"/>
    <property type="match status" value="1"/>
</dbReference>
<feature type="region of interest" description="Disordered" evidence="9">
    <location>
        <begin position="1"/>
        <end position="41"/>
    </location>
</feature>
<keyword evidence="3" id="KW-0343">GTPase activation</keyword>
<feature type="compositionally biased region" description="Basic and acidic residues" evidence="9">
    <location>
        <begin position="19"/>
        <end position="32"/>
    </location>
</feature>
<keyword evidence="8" id="KW-0472">Membrane</keyword>
<dbReference type="GO" id="GO:0007186">
    <property type="term" value="P:G protein-coupled receptor signaling pathway"/>
    <property type="evidence" value="ECO:0007669"/>
    <property type="project" value="TreeGrafter"/>
</dbReference>
<dbReference type="Ensembl" id="ENSOMYT00000113620.2">
    <property type="protein sequence ID" value="ENSOMYP00000104802.2"/>
    <property type="gene ID" value="ENSOMYG00000046986.2"/>
</dbReference>
<dbReference type="Gene3D" id="1.10.167.10">
    <property type="entry name" value="Regulator of G-protein Signalling 4, domain 2"/>
    <property type="match status" value="1"/>
</dbReference>
<dbReference type="SUPFAM" id="SSF48097">
    <property type="entry name" value="Regulator of G-protein signaling, RGS"/>
    <property type="match status" value="1"/>
</dbReference>
<dbReference type="FunFam" id="1.20.900.10:FF:000006">
    <property type="entry name" value="Rho guanine nucleotide exchange factor (GEF) 11"/>
    <property type="match status" value="1"/>
</dbReference>